<proteinExistence type="predicted"/>
<gene>
    <name evidence="1" type="ORF">GCM10009789_25910</name>
</gene>
<protein>
    <submittedName>
        <fullName evidence="1">Uncharacterized protein</fullName>
    </submittedName>
</protein>
<sequence>MSFYDEPFDPNSARGSELMEIAIVGIVDKTSLKRLVVSVGVAEIDINWDQTVREIWGDVLERVARVHLVRQFLLAVEADDNFATVKQRIVALRFACDAEVAAEQAAGVAASPPTLEELSQTTLVGPRPFVNRSTLRHNLVSLFGPDGIRTMVVGGPRSSGRSYTWVLASHVARRFANMATTLINLSRFTDTQANPVDVAHMIANSLGWTDWPDVKSLDPSAQDATNARILRPQLVRRLGSLDPTCLVFDGLDGSNLTEAAVALVGDIAAAAGNDELGECRVVLLAYNRAIPNPNVDPFVLREPLASEIPLKEVKQYFVDVAKDANTKLTKAQVNAFVTELFGKPAPDPVPVAAMRAKAAELSRVARGLRGV</sequence>
<accession>A0ABP4P5E4</accession>
<evidence type="ECO:0000313" key="2">
    <source>
        <dbReference type="Proteomes" id="UP001500393"/>
    </source>
</evidence>
<evidence type="ECO:0000313" key="1">
    <source>
        <dbReference type="EMBL" id="GAA1571159.1"/>
    </source>
</evidence>
<comment type="caution">
    <text evidence="1">The sequence shown here is derived from an EMBL/GenBank/DDBJ whole genome shotgun (WGS) entry which is preliminary data.</text>
</comment>
<organism evidence="1 2">
    <name type="scientific">Kribbella sancticallisti</name>
    <dbReference type="NCBI Taxonomy" id="460087"/>
    <lineage>
        <taxon>Bacteria</taxon>
        <taxon>Bacillati</taxon>
        <taxon>Actinomycetota</taxon>
        <taxon>Actinomycetes</taxon>
        <taxon>Propionibacteriales</taxon>
        <taxon>Kribbellaceae</taxon>
        <taxon>Kribbella</taxon>
    </lineage>
</organism>
<name>A0ABP4P5E4_9ACTN</name>
<reference evidence="2" key="1">
    <citation type="journal article" date="2019" name="Int. J. Syst. Evol. Microbiol.">
        <title>The Global Catalogue of Microorganisms (GCM) 10K type strain sequencing project: providing services to taxonomists for standard genome sequencing and annotation.</title>
        <authorList>
            <consortium name="The Broad Institute Genomics Platform"/>
            <consortium name="The Broad Institute Genome Sequencing Center for Infectious Disease"/>
            <person name="Wu L."/>
            <person name="Ma J."/>
        </authorList>
    </citation>
    <scope>NUCLEOTIDE SEQUENCE [LARGE SCALE GENOMIC DNA]</scope>
    <source>
        <strain evidence="2">JCM 14969</strain>
    </source>
</reference>
<dbReference type="Proteomes" id="UP001500393">
    <property type="component" value="Unassembled WGS sequence"/>
</dbReference>
<dbReference type="RefSeq" id="WP_344213306.1">
    <property type="nucleotide sequence ID" value="NZ_BAAAOS010000018.1"/>
</dbReference>
<keyword evidence="2" id="KW-1185">Reference proteome</keyword>
<dbReference type="EMBL" id="BAAAOS010000018">
    <property type="protein sequence ID" value="GAA1571159.1"/>
    <property type="molecule type" value="Genomic_DNA"/>
</dbReference>